<evidence type="ECO:0000313" key="2">
    <source>
        <dbReference type="EMBL" id="MBB6512531.1"/>
    </source>
</evidence>
<gene>
    <name evidence="2" type="ORF">GGQ92_001314</name>
</gene>
<dbReference type="GO" id="GO:0016829">
    <property type="term" value="F:lyase activity"/>
    <property type="evidence" value="ECO:0007669"/>
    <property type="project" value="UniProtKB-KW"/>
</dbReference>
<comment type="caution">
    <text evidence="2">The sequence shown here is derived from an EMBL/GenBank/DDBJ whole genome shotgun (WGS) entry which is preliminary data.</text>
</comment>
<keyword evidence="3" id="KW-1185">Reference proteome</keyword>
<dbReference type="RefSeq" id="WP_184245891.1">
    <property type="nucleotide sequence ID" value="NZ_BAAACU010000058.1"/>
</dbReference>
<keyword evidence="2" id="KW-0456">Lyase</keyword>
<dbReference type="GO" id="GO:0051213">
    <property type="term" value="F:dioxygenase activity"/>
    <property type="evidence" value="ECO:0007669"/>
    <property type="project" value="UniProtKB-KW"/>
</dbReference>
<accession>A0A841RIN2</accession>
<dbReference type="InterPro" id="IPR004360">
    <property type="entry name" value="Glyas_Fos-R_dOase_dom"/>
</dbReference>
<reference evidence="2 3" key="1">
    <citation type="submission" date="2020-08" db="EMBL/GenBank/DDBJ databases">
        <title>Genomic Encyclopedia of Type Strains, Phase IV (KMG-IV): sequencing the most valuable type-strain genomes for metagenomic binning, comparative biology and taxonomic classification.</title>
        <authorList>
            <person name="Goeker M."/>
        </authorList>
    </citation>
    <scope>NUCLEOTIDE SEQUENCE [LARGE SCALE GENOMIC DNA]</scope>
    <source>
        <strain evidence="2 3">DSM 11805</strain>
    </source>
</reference>
<sequence length="116" mass="13504">MNPFSKKITAIFIPVSDIEKARDWYCDLLDCEPTNDFPGGHLYVIELSGINIVLDSKIYRTDTILKEPSFHFDTDDIQYAYDFIKRKGIEAVTDIEHGHYFIFKDPDGNHLMLCQR</sequence>
<organism evidence="2 3">
    <name type="scientific">Gracilibacillus halotolerans</name>
    <dbReference type="NCBI Taxonomy" id="74386"/>
    <lineage>
        <taxon>Bacteria</taxon>
        <taxon>Bacillati</taxon>
        <taxon>Bacillota</taxon>
        <taxon>Bacilli</taxon>
        <taxon>Bacillales</taxon>
        <taxon>Bacillaceae</taxon>
        <taxon>Gracilibacillus</taxon>
    </lineage>
</organism>
<name>A0A841RIN2_9BACI</name>
<dbReference type="Proteomes" id="UP000572212">
    <property type="component" value="Unassembled WGS sequence"/>
</dbReference>
<feature type="domain" description="VOC" evidence="1">
    <location>
        <begin position="7"/>
        <end position="116"/>
    </location>
</feature>
<evidence type="ECO:0000259" key="1">
    <source>
        <dbReference type="PROSITE" id="PS51819"/>
    </source>
</evidence>
<dbReference type="SUPFAM" id="SSF54593">
    <property type="entry name" value="Glyoxalase/Bleomycin resistance protein/Dihydroxybiphenyl dioxygenase"/>
    <property type="match status" value="1"/>
</dbReference>
<proteinExistence type="predicted"/>
<dbReference type="Pfam" id="PF00903">
    <property type="entry name" value="Glyoxalase"/>
    <property type="match status" value="1"/>
</dbReference>
<dbReference type="InterPro" id="IPR029068">
    <property type="entry name" value="Glyas_Bleomycin-R_OHBP_Dase"/>
</dbReference>
<dbReference type="AlphaFoldDB" id="A0A841RIN2"/>
<keyword evidence="2" id="KW-0560">Oxidoreductase</keyword>
<keyword evidence="2" id="KW-0223">Dioxygenase</keyword>
<dbReference type="EMBL" id="JACHON010000003">
    <property type="protein sequence ID" value="MBB6512531.1"/>
    <property type="molecule type" value="Genomic_DNA"/>
</dbReference>
<dbReference type="PROSITE" id="PS51819">
    <property type="entry name" value="VOC"/>
    <property type="match status" value="1"/>
</dbReference>
<protein>
    <submittedName>
        <fullName evidence="2">Catechol 2,3-dioxygenase-like lactoylglutathione lyase family enzyme</fullName>
    </submittedName>
</protein>
<dbReference type="Gene3D" id="3.10.180.10">
    <property type="entry name" value="2,3-Dihydroxybiphenyl 1,2-Dioxygenase, domain 1"/>
    <property type="match status" value="1"/>
</dbReference>
<dbReference type="InterPro" id="IPR037523">
    <property type="entry name" value="VOC_core"/>
</dbReference>
<evidence type="ECO:0000313" key="3">
    <source>
        <dbReference type="Proteomes" id="UP000572212"/>
    </source>
</evidence>